<proteinExistence type="predicted"/>
<dbReference type="AlphaFoldDB" id="A0A978VGF4"/>
<accession>A0A978VGF4</accession>
<dbReference type="PANTHER" id="PTHR47481:SF9">
    <property type="entry name" value="RETROTRANSPOSON GAG DOMAIN-CONTAINING PROTEIN"/>
    <property type="match status" value="1"/>
</dbReference>
<sequence length="230" mass="25269">MSTIITSPFLFPAADDGHFLLVMASLHLLSNFNPSSSFQSASSALTSQNFFFLSFIMSNTSSSVTTENNTPTAVGNLIYINALAKAPVKLSPDNYTAWHAQWYSLLIGYDLMGYVIGMIRCPEIDSAHTWNNLATMYAKASRGRIMGIRETLCKISKDHLSISNYMQTVQGIADSLTLSGEPLGKDELTFHVLNGLGPEFKEISAAIRARDTSITFAELQDKLADYEAFL</sequence>
<reference evidence="1" key="1">
    <citation type="journal article" date="2021" name="Front. Plant Sci.">
        <title>Chromosome-Scale Genome Assembly for Chinese Sour Jujube and Insights Into Its Genome Evolution and Domestication Signature.</title>
        <authorList>
            <person name="Shen L.-Y."/>
            <person name="Luo H."/>
            <person name="Wang X.-L."/>
            <person name="Wang X.-M."/>
            <person name="Qiu X.-J."/>
            <person name="Liu H."/>
            <person name="Zhou S.-S."/>
            <person name="Jia K.-H."/>
            <person name="Nie S."/>
            <person name="Bao Y.-T."/>
            <person name="Zhang R.-G."/>
            <person name="Yun Q.-Z."/>
            <person name="Chai Y.-H."/>
            <person name="Lu J.-Y."/>
            <person name="Li Y."/>
            <person name="Zhao S.-W."/>
            <person name="Mao J.-F."/>
            <person name="Jia S.-G."/>
            <person name="Mao Y.-M."/>
        </authorList>
    </citation>
    <scope>NUCLEOTIDE SEQUENCE</scope>
    <source>
        <strain evidence="1">AT0</strain>
        <tissue evidence="1">Leaf</tissue>
    </source>
</reference>
<organism evidence="1 2">
    <name type="scientific">Ziziphus jujuba var. spinosa</name>
    <dbReference type="NCBI Taxonomy" id="714518"/>
    <lineage>
        <taxon>Eukaryota</taxon>
        <taxon>Viridiplantae</taxon>
        <taxon>Streptophyta</taxon>
        <taxon>Embryophyta</taxon>
        <taxon>Tracheophyta</taxon>
        <taxon>Spermatophyta</taxon>
        <taxon>Magnoliopsida</taxon>
        <taxon>eudicotyledons</taxon>
        <taxon>Gunneridae</taxon>
        <taxon>Pentapetalae</taxon>
        <taxon>rosids</taxon>
        <taxon>fabids</taxon>
        <taxon>Rosales</taxon>
        <taxon>Rhamnaceae</taxon>
        <taxon>Paliureae</taxon>
        <taxon>Ziziphus</taxon>
    </lineage>
</organism>
<name>A0A978VGF4_ZIZJJ</name>
<protein>
    <recommendedName>
        <fullName evidence="3">Retrotransposon Copia-like N-terminal domain-containing protein</fullName>
    </recommendedName>
</protein>
<dbReference type="EMBL" id="JAEACU010000005">
    <property type="protein sequence ID" value="KAH7529443.1"/>
    <property type="molecule type" value="Genomic_DNA"/>
</dbReference>
<evidence type="ECO:0000313" key="2">
    <source>
        <dbReference type="Proteomes" id="UP000813462"/>
    </source>
</evidence>
<dbReference type="PANTHER" id="PTHR47481">
    <property type="match status" value="1"/>
</dbReference>
<dbReference type="Proteomes" id="UP000813462">
    <property type="component" value="Unassembled WGS sequence"/>
</dbReference>
<evidence type="ECO:0008006" key="3">
    <source>
        <dbReference type="Google" id="ProtNLM"/>
    </source>
</evidence>
<evidence type="ECO:0000313" key="1">
    <source>
        <dbReference type="EMBL" id="KAH7529443.1"/>
    </source>
</evidence>
<dbReference type="Pfam" id="PF14223">
    <property type="entry name" value="Retrotran_gag_2"/>
    <property type="match status" value="1"/>
</dbReference>
<comment type="caution">
    <text evidence="1">The sequence shown here is derived from an EMBL/GenBank/DDBJ whole genome shotgun (WGS) entry which is preliminary data.</text>
</comment>
<gene>
    <name evidence="1" type="ORF">FEM48_Zijuj05G0184500</name>
</gene>